<dbReference type="Proteomes" id="UP000008694">
    <property type="component" value="Unassembled WGS sequence"/>
</dbReference>
<organism evidence="3">
    <name type="scientific">Arabidopsis lyrata subsp. lyrata</name>
    <name type="common">Lyre-leaved rock-cress</name>
    <dbReference type="NCBI Taxonomy" id="81972"/>
    <lineage>
        <taxon>Eukaryota</taxon>
        <taxon>Viridiplantae</taxon>
        <taxon>Streptophyta</taxon>
        <taxon>Embryophyta</taxon>
        <taxon>Tracheophyta</taxon>
        <taxon>Spermatophyta</taxon>
        <taxon>Magnoliopsida</taxon>
        <taxon>eudicotyledons</taxon>
        <taxon>Gunneridae</taxon>
        <taxon>Pentapetalae</taxon>
        <taxon>rosids</taxon>
        <taxon>malvids</taxon>
        <taxon>Brassicales</taxon>
        <taxon>Brassicaceae</taxon>
        <taxon>Camelineae</taxon>
        <taxon>Arabidopsis</taxon>
    </lineage>
</organism>
<dbReference type="EMBL" id="GL348715">
    <property type="protein sequence ID" value="EFH58648.1"/>
    <property type="molecule type" value="Genomic_DNA"/>
</dbReference>
<evidence type="ECO:0000313" key="2">
    <source>
        <dbReference type="EMBL" id="EFH58648.1"/>
    </source>
</evidence>
<keyword evidence="3" id="KW-1185">Reference proteome</keyword>
<feature type="coiled-coil region" evidence="1">
    <location>
        <begin position="201"/>
        <end position="272"/>
    </location>
</feature>
<evidence type="ECO:0000256" key="1">
    <source>
        <dbReference type="SAM" id="Coils"/>
    </source>
</evidence>
<sequence>MEKRRKSNYYDPNTKSPETIQRALANRNQRSKCDCILVKERSDRESEIRVLKGEAIELMGKVEMDKEQLRKVCECEEVNRLKNMEIVIGRLKSENDRLVKEIVGVNKEMIGLEKTIDGLNREIEHLLSEKNEMEIVQIGEIEELERKSDKFNETVQNLTKEDKVLRDREKKKQMEMVNEQSSDKDKLIELQEGISSREANLVELNQKAVELTHALAKLQKDYDDQTKINDKFICKVGQLSYALAQVEKKLKREEADKTLDEEKRHVEHLKAEVLKSGKRLAKTLEDFEKVKIARESLFSSEKAALEKAMAALKTELESAGMDAERNLGMLKNAASMLSQPENREDRLISEQQNREKGTESYAVELESIEKAFRNKEGIIEKMKKEAEIMKQSTHLWFHISRFLLLHVFSMPSNNHYHDMSFISII</sequence>
<dbReference type="HOGENOM" id="CLU_646179_0_0_1"/>
<dbReference type="Gramene" id="Al_scaffold_0003_460">
    <property type="protein sequence ID" value="Al_scaffold_0003_460"/>
    <property type="gene ID" value="Al_scaffold_0003_460"/>
</dbReference>
<feature type="coiled-coil region" evidence="1">
    <location>
        <begin position="81"/>
        <end position="161"/>
    </location>
</feature>
<evidence type="ECO:0000313" key="3">
    <source>
        <dbReference type="Proteomes" id="UP000008694"/>
    </source>
</evidence>
<gene>
    <name evidence="2" type="ORF">ARALYDRAFT_671263</name>
</gene>
<keyword evidence="1" id="KW-0175">Coiled coil</keyword>
<dbReference type="AlphaFoldDB" id="D7L313"/>
<proteinExistence type="predicted"/>
<protein>
    <submittedName>
        <fullName evidence="2">Predicted protein</fullName>
    </submittedName>
</protein>
<name>D7L313_ARALL</name>
<accession>D7L313</accession>
<reference evidence="3" key="1">
    <citation type="journal article" date="2011" name="Nat. Genet.">
        <title>The Arabidopsis lyrata genome sequence and the basis of rapid genome size change.</title>
        <authorList>
            <person name="Hu T.T."/>
            <person name="Pattyn P."/>
            <person name="Bakker E.G."/>
            <person name="Cao J."/>
            <person name="Cheng J.-F."/>
            <person name="Clark R.M."/>
            <person name="Fahlgren N."/>
            <person name="Fawcett J.A."/>
            <person name="Grimwood J."/>
            <person name="Gundlach H."/>
            <person name="Haberer G."/>
            <person name="Hollister J.D."/>
            <person name="Ossowski S."/>
            <person name="Ottilar R.P."/>
            <person name="Salamov A.A."/>
            <person name="Schneeberger K."/>
            <person name="Spannagl M."/>
            <person name="Wang X."/>
            <person name="Yang L."/>
            <person name="Nasrallah M.E."/>
            <person name="Bergelson J."/>
            <person name="Carrington J.C."/>
            <person name="Gaut B.S."/>
            <person name="Schmutz J."/>
            <person name="Mayer K.F.X."/>
            <person name="Van de Peer Y."/>
            <person name="Grigoriev I.V."/>
            <person name="Nordborg M."/>
            <person name="Weigel D."/>
            <person name="Guo Y.-L."/>
        </authorList>
    </citation>
    <scope>NUCLEOTIDE SEQUENCE [LARGE SCALE GENOMIC DNA]</scope>
    <source>
        <strain evidence="3">cv. MN47</strain>
    </source>
</reference>
<dbReference type="eggNOG" id="ENOG502QRUN">
    <property type="taxonomic scope" value="Eukaryota"/>
</dbReference>